<sequence length="32" mass="3647">MKNKITSQKKSARFLLEHQVGKSSFVNTLNLV</sequence>
<dbReference type="AlphaFoldDB" id="A0A420E3Y3"/>
<gene>
    <name evidence="1" type="ORF">C8N26_0268</name>
</gene>
<proteinExistence type="predicted"/>
<name>A0A420E3Y3_9FLAO</name>
<evidence type="ECO:0000313" key="1">
    <source>
        <dbReference type="EMBL" id="RKF04874.1"/>
    </source>
</evidence>
<keyword evidence="2" id="KW-1185">Reference proteome</keyword>
<reference evidence="1 2" key="1">
    <citation type="submission" date="2018-09" db="EMBL/GenBank/DDBJ databases">
        <title>Genomic Encyclopedia of Archaeal and Bacterial Type Strains, Phase II (KMG-II): from individual species to whole genera.</title>
        <authorList>
            <person name="Goeker M."/>
        </authorList>
    </citation>
    <scope>NUCLEOTIDE SEQUENCE [LARGE SCALE GENOMIC DNA]</scope>
    <source>
        <strain evidence="1 2">DSM 16505</strain>
    </source>
</reference>
<organism evidence="1 2">
    <name type="scientific">Tenacibaculum lutimaris</name>
    <dbReference type="NCBI Taxonomy" id="285258"/>
    <lineage>
        <taxon>Bacteria</taxon>
        <taxon>Pseudomonadati</taxon>
        <taxon>Bacteroidota</taxon>
        <taxon>Flavobacteriia</taxon>
        <taxon>Flavobacteriales</taxon>
        <taxon>Flavobacteriaceae</taxon>
        <taxon>Tenacibaculum</taxon>
    </lineage>
</organism>
<dbReference type="EMBL" id="RAQM01000006">
    <property type="protein sequence ID" value="RKF04874.1"/>
    <property type="molecule type" value="Genomic_DNA"/>
</dbReference>
<accession>A0A420E3Y3</accession>
<dbReference type="Proteomes" id="UP000285780">
    <property type="component" value="Unassembled WGS sequence"/>
</dbReference>
<comment type="caution">
    <text evidence="1">The sequence shown here is derived from an EMBL/GenBank/DDBJ whole genome shotgun (WGS) entry which is preliminary data.</text>
</comment>
<evidence type="ECO:0000313" key="2">
    <source>
        <dbReference type="Proteomes" id="UP000285780"/>
    </source>
</evidence>
<protein>
    <submittedName>
        <fullName evidence="1">Uncharacterized protein</fullName>
    </submittedName>
</protein>